<dbReference type="RefSeq" id="XP_029756246.1">
    <property type="nucleotide sequence ID" value="XM_029902224.1"/>
</dbReference>
<dbReference type="HOGENOM" id="CLU_002397_1_0_1"/>
<evidence type="ECO:0000313" key="3">
    <source>
        <dbReference type="EMBL" id="KEQ80059.1"/>
    </source>
</evidence>
<dbReference type="OrthoDB" id="5368821at2759"/>
<feature type="compositionally biased region" description="Pro residues" evidence="1">
    <location>
        <begin position="279"/>
        <end position="293"/>
    </location>
</feature>
<dbReference type="Pfam" id="PF24054">
    <property type="entry name" value="DUF7357"/>
    <property type="match status" value="1"/>
</dbReference>
<dbReference type="InterPro" id="IPR055781">
    <property type="entry name" value="DUF7357"/>
</dbReference>
<protein>
    <recommendedName>
        <fullName evidence="2">DUF7357 domain-containing protein</fullName>
    </recommendedName>
</protein>
<dbReference type="EMBL" id="KL585001">
    <property type="protein sequence ID" value="KEQ80059.1"/>
    <property type="molecule type" value="Genomic_DNA"/>
</dbReference>
<feature type="region of interest" description="Disordered" evidence="1">
    <location>
        <begin position="487"/>
        <end position="540"/>
    </location>
</feature>
<feature type="region of interest" description="Disordered" evidence="1">
    <location>
        <begin position="576"/>
        <end position="641"/>
    </location>
</feature>
<organism evidence="3 4">
    <name type="scientific">Aureobasidium pullulans EXF-150</name>
    <dbReference type="NCBI Taxonomy" id="1043002"/>
    <lineage>
        <taxon>Eukaryota</taxon>
        <taxon>Fungi</taxon>
        <taxon>Dikarya</taxon>
        <taxon>Ascomycota</taxon>
        <taxon>Pezizomycotina</taxon>
        <taxon>Dothideomycetes</taxon>
        <taxon>Dothideomycetidae</taxon>
        <taxon>Dothideales</taxon>
        <taxon>Saccotheciaceae</taxon>
        <taxon>Aureobasidium</taxon>
    </lineage>
</organism>
<accession>A0A074X8H6</accession>
<evidence type="ECO:0000259" key="2">
    <source>
        <dbReference type="Pfam" id="PF24054"/>
    </source>
</evidence>
<evidence type="ECO:0000313" key="4">
    <source>
        <dbReference type="Proteomes" id="UP000030706"/>
    </source>
</evidence>
<feature type="compositionally biased region" description="Acidic residues" evidence="1">
    <location>
        <begin position="365"/>
        <end position="375"/>
    </location>
</feature>
<name>A0A074X8H6_AURPU</name>
<feature type="compositionally biased region" description="Acidic residues" evidence="1">
    <location>
        <begin position="231"/>
        <end position="253"/>
    </location>
</feature>
<feature type="compositionally biased region" description="Basic and acidic residues" evidence="1">
    <location>
        <begin position="329"/>
        <end position="348"/>
    </location>
</feature>
<keyword evidence="4" id="KW-1185">Reference proteome</keyword>
<dbReference type="Proteomes" id="UP000030706">
    <property type="component" value="Unassembled WGS sequence"/>
</dbReference>
<feature type="compositionally biased region" description="Low complexity" evidence="1">
    <location>
        <begin position="377"/>
        <end position="393"/>
    </location>
</feature>
<dbReference type="GeneID" id="40744530"/>
<dbReference type="STRING" id="1043002.A0A074X8H6"/>
<feature type="compositionally biased region" description="Basic and acidic residues" evidence="1">
    <location>
        <begin position="408"/>
        <end position="418"/>
    </location>
</feature>
<sequence>MRIRLQVLRHQLPPTKVLWKVDGATTTAELLTQISDFFPLEAAGWGLEDYAVHLGGYELLHFQQLADVLKEDDEIVIQPLQTNDIRARNLAGRHQISKDGRHLVDGIAFGRPLLRAPSHAPIHIPPRKRARLDPELEESDAALQLGDYGPPPSAPEFAVRTKSQKHVTFSPEFMEADYKDNGDMVFDDYDHGDDDEDDDFEPPSDDEFDQGEDEIMKLLEDRDKKSHGGEDETTDESSSDSDSDTDDSDDDDAGGSGSDSDAPSEEPIKKQTDSTVQPPSAPKPTTAPPPKQAPPSDGKQRTRARNRRRRDAKKLTWLKSTGKLPESATRQDLKKWREDQVGQDHTTDADSDSDDESSSSSESDSSSDSDSDSEPETVQTQKVVPPAVKKPVAMIPRQLKVKPKGKKPVTEDKSEEFSQKREALLAALQSGGIDVDHDLSAPSEDTVMANADLNTLYVGDDSPPAQPEPRRARLDIASSNRLLFNSLGVRAPKNDADRQRLQAKLAQPTRKPVTKSAPATAASIEQPSSAEEDQDPTDIDAWKSKISLSAVECAPGSEEYYYSTPSFPFYQRWDPSQRTKKRKRNSQAFDSAKLQRTEGDIDNSYSDYYNDGADGDALNYGDDDDDTAGAAQEADQEAATAQLLAESSDAADLPALPSDLTTLPPLTPETIVPGAIITFARFEVSAATNWAPAMSPVRTASIQHVSDNKTLGLQLAKRDIPGKQYDSQGRRLFDKFEMITGDEEDGEEDVGFLEVELAELIDARLLQAAEVAQKTVGVDEQGGIEEKGEEQMIGIAL</sequence>
<gene>
    <name evidence="3" type="ORF">M438DRAFT_305351</name>
</gene>
<feature type="region of interest" description="Disordered" evidence="1">
    <location>
        <begin position="143"/>
        <end position="163"/>
    </location>
</feature>
<feature type="compositionally biased region" description="Acidic residues" evidence="1">
    <location>
        <begin position="185"/>
        <end position="213"/>
    </location>
</feature>
<feature type="region of interest" description="Disordered" evidence="1">
    <location>
        <begin position="178"/>
        <end position="418"/>
    </location>
</feature>
<feature type="compositionally biased region" description="Basic residues" evidence="1">
    <location>
        <begin position="301"/>
        <end position="312"/>
    </location>
</feature>
<feature type="compositionally biased region" description="Basic and acidic residues" evidence="1">
    <location>
        <begin position="214"/>
        <end position="230"/>
    </location>
</feature>
<dbReference type="AlphaFoldDB" id="A0A074X8H6"/>
<evidence type="ECO:0000256" key="1">
    <source>
        <dbReference type="SAM" id="MobiDB-lite"/>
    </source>
</evidence>
<feature type="compositionally biased region" description="Low complexity" evidence="1">
    <location>
        <begin position="628"/>
        <end position="641"/>
    </location>
</feature>
<feature type="domain" description="DUF7357" evidence="2">
    <location>
        <begin position="1"/>
        <end position="127"/>
    </location>
</feature>
<proteinExistence type="predicted"/>
<reference evidence="3 4" key="1">
    <citation type="journal article" date="2014" name="BMC Genomics">
        <title>Genome sequencing of four Aureobasidium pullulans varieties: biotechnological potential, stress tolerance, and description of new species.</title>
        <authorList>
            <person name="Gostin Ar C."/>
            <person name="Ohm R.A."/>
            <person name="Kogej T."/>
            <person name="Sonjak S."/>
            <person name="Turk M."/>
            <person name="Zajc J."/>
            <person name="Zalar P."/>
            <person name="Grube M."/>
            <person name="Sun H."/>
            <person name="Han J."/>
            <person name="Sharma A."/>
            <person name="Chiniquy J."/>
            <person name="Ngan C.Y."/>
            <person name="Lipzen A."/>
            <person name="Barry K."/>
            <person name="Grigoriev I.V."/>
            <person name="Gunde-Cimerman N."/>
        </authorList>
    </citation>
    <scope>NUCLEOTIDE SEQUENCE [LARGE SCALE GENOMIC DNA]</scope>
    <source>
        <strain evidence="3 4">EXF-150</strain>
    </source>
</reference>
<feature type="compositionally biased region" description="Low complexity" evidence="1">
    <location>
        <begin position="602"/>
        <end position="620"/>
    </location>
</feature>